<dbReference type="Gene3D" id="3.20.20.190">
    <property type="entry name" value="Phosphatidylinositol (PI) phosphodiesterase"/>
    <property type="match status" value="1"/>
</dbReference>
<sequence>MGRSNWTAHWPWLKRVIGPLILFEAGIGLVMLLVLDPLVFALLQAIIALADDPFTGNDALIGFFLSPLGFLTLATAAIVTIALLAVDYGGASLIVRAGIEGERLRPARIAARLVRRLPVLIGIAAILFISALGLFLPVAATAFAAKALLLSDADIYFYVTVWPPRFVVAVALVGFIALLATAAAFWLALRWCLAVPIALMHDVSPVRALALSAVASAGRRRRLALRLLGWGAGWLIVSMLVASLVAFVNDLMLSPQNSLASLARTGMALVLVNAVAISLVASLARAALAVIATHFYLADGRRAVPSAEDHDPLPARFRPLRWAVIAALCLALPVISALQLVWTVRLLDVDKPVSVTAHRAGSIGAPENTLAALEKAIAAGAQYAEIDVQETLDGEVIVLHDTDLRRVAGLPRSIWQLRYDEIRDLDVGSWFDPAFAAERVPTLRAFALAAKGRIKLNIEMKANGHGVDLAGRTIAVLRETGMEDEAVVSSLDLRTLQSVRRIDPVLPVGFIVATGLGNLAALDVDFYAIAQRFATPGRIKGLNQIGRAVHVWKPDTAEAMVSAMLDGADNLITDDPGLAIETIRAFHALGPAEQAFLRVRSALLRGRQVLDPARWAPMADY</sequence>
<keyword evidence="1" id="KW-1133">Transmembrane helix</keyword>
<feature type="transmembrane region" description="Helical" evidence="1">
    <location>
        <begin position="21"/>
        <end position="47"/>
    </location>
</feature>
<dbReference type="Proteomes" id="UP001241603">
    <property type="component" value="Unassembled WGS sequence"/>
</dbReference>
<organism evidence="3 4">
    <name type="scientific">Kaistia dalseonensis</name>
    <dbReference type="NCBI Taxonomy" id="410840"/>
    <lineage>
        <taxon>Bacteria</taxon>
        <taxon>Pseudomonadati</taxon>
        <taxon>Pseudomonadota</taxon>
        <taxon>Alphaproteobacteria</taxon>
        <taxon>Hyphomicrobiales</taxon>
        <taxon>Kaistiaceae</taxon>
        <taxon>Kaistia</taxon>
    </lineage>
</organism>
<feature type="transmembrane region" description="Helical" evidence="1">
    <location>
        <begin position="227"/>
        <end position="248"/>
    </location>
</feature>
<reference evidence="3 4" key="1">
    <citation type="submission" date="2023-07" db="EMBL/GenBank/DDBJ databases">
        <title>Genomic Encyclopedia of Type Strains, Phase IV (KMG-IV): sequencing the most valuable type-strain genomes for metagenomic binning, comparative biology and taxonomic classification.</title>
        <authorList>
            <person name="Goeker M."/>
        </authorList>
    </citation>
    <scope>NUCLEOTIDE SEQUENCE [LARGE SCALE GENOMIC DNA]</scope>
    <source>
        <strain evidence="3 4">B6-8</strain>
    </source>
</reference>
<gene>
    <name evidence="3" type="ORF">QO014_002999</name>
</gene>
<dbReference type="SUPFAM" id="SSF51695">
    <property type="entry name" value="PLC-like phosphodiesterases"/>
    <property type="match status" value="1"/>
</dbReference>
<evidence type="ECO:0000313" key="4">
    <source>
        <dbReference type="Proteomes" id="UP001241603"/>
    </source>
</evidence>
<name>A0ABU0H8G2_9HYPH</name>
<dbReference type="PANTHER" id="PTHR46211:SF8">
    <property type="entry name" value="PHOSPHODIESTERASE"/>
    <property type="match status" value="1"/>
</dbReference>
<feature type="transmembrane region" description="Helical" evidence="1">
    <location>
        <begin position="117"/>
        <end position="145"/>
    </location>
</feature>
<dbReference type="InterPro" id="IPR030395">
    <property type="entry name" value="GP_PDE_dom"/>
</dbReference>
<feature type="domain" description="GP-PDE" evidence="2">
    <location>
        <begin position="353"/>
        <end position="583"/>
    </location>
</feature>
<keyword evidence="1" id="KW-0812">Transmembrane</keyword>
<dbReference type="EMBL" id="JAUSVO010000004">
    <property type="protein sequence ID" value="MDQ0438604.1"/>
    <property type="molecule type" value="Genomic_DNA"/>
</dbReference>
<evidence type="ECO:0000256" key="1">
    <source>
        <dbReference type="SAM" id="Phobius"/>
    </source>
</evidence>
<dbReference type="InterPro" id="IPR018476">
    <property type="entry name" value="GlyceroP-diester-Pdiesterase_M"/>
</dbReference>
<dbReference type="RefSeq" id="WP_266349512.1">
    <property type="nucleotide sequence ID" value="NZ_JAPKNG010000004.1"/>
</dbReference>
<feature type="transmembrane region" description="Helical" evidence="1">
    <location>
        <begin position="319"/>
        <end position="342"/>
    </location>
</feature>
<protein>
    <submittedName>
        <fullName evidence="3">Glycerophosphoryl diester phosphodiesterase</fullName>
        <ecNumber evidence="3">3.1.4.46</ecNumber>
    </submittedName>
</protein>
<dbReference type="EC" id="3.1.4.46" evidence="3"/>
<dbReference type="InterPro" id="IPR017946">
    <property type="entry name" value="PLC-like_Pdiesterase_TIM-brl"/>
</dbReference>
<feature type="transmembrane region" description="Helical" evidence="1">
    <location>
        <begin position="165"/>
        <end position="189"/>
    </location>
</feature>
<evidence type="ECO:0000313" key="3">
    <source>
        <dbReference type="EMBL" id="MDQ0438604.1"/>
    </source>
</evidence>
<dbReference type="PROSITE" id="PS51704">
    <property type="entry name" value="GP_PDE"/>
    <property type="match status" value="1"/>
</dbReference>
<keyword evidence="4" id="KW-1185">Reference proteome</keyword>
<keyword evidence="1" id="KW-0472">Membrane</keyword>
<dbReference type="Pfam" id="PF10110">
    <property type="entry name" value="GPDPase_memb"/>
    <property type="match status" value="1"/>
</dbReference>
<dbReference type="PANTHER" id="PTHR46211">
    <property type="entry name" value="GLYCEROPHOSPHORYL DIESTER PHOSPHODIESTERASE"/>
    <property type="match status" value="1"/>
</dbReference>
<accession>A0ABU0H8G2</accession>
<evidence type="ECO:0000259" key="2">
    <source>
        <dbReference type="PROSITE" id="PS51704"/>
    </source>
</evidence>
<dbReference type="GO" id="GO:0008889">
    <property type="term" value="F:glycerophosphodiester phosphodiesterase activity"/>
    <property type="evidence" value="ECO:0007669"/>
    <property type="project" value="UniProtKB-EC"/>
</dbReference>
<keyword evidence="3" id="KW-0378">Hydrolase</keyword>
<feature type="transmembrane region" description="Helical" evidence="1">
    <location>
        <begin position="59"/>
        <end position="86"/>
    </location>
</feature>
<proteinExistence type="predicted"/>
<feature type="transmembrane region" description="Helical" evidence="1">
    <location>
        <begin position="268"/>
        <end position="298"/>
    </location>
</feature>
<dbReference type="Pfam" id="PF03009">
    <property type="entry name" value="GDPD"/>
    <property type="match status" value="1"/>
</dbReference>
<comment type="caution">
    <text evidence="3">The sequence shown here is derived from an EMBL/GenBank/DDBJ whole genome shotgun (WGS) entry which is preliminary data.</text>
</comment>